<dbReference type="EMBL" id="CCSF01000001">
    <property type="protein sequence ID" value="CDZ95892.1"/>
    <property type="molecule type" value="Genomic_DNA"/>
</dbReference>
<keyword evidence="1" id="KW-0449">Lipoprotein</keyword>
<dbReference type="Gene3D" id="1.25.40.10">
    <property type="entry name" value="Tetratricopeptide repeat domain"/>
    <property type="match status" value="1"/>
</dbReference>
<protein>
    <submittedName>
        <fullName evidence="1">Putative lipoprotein</fullName>
    </submittedName>
</protein>
<evidence type="ECO:0000313" key="1">
    <source>
        <dbReference type="EMBL" id="CDZ95892.1"/>
    </source>
</evidence>
<reference evidence="1 2" key="1">
    <citation type="submission" date="2014-07" db="EMBL/GenBank/DDBJ databases">
        <authorList>
            <person name="Urmite Genomes Urmite Genomes"/>
        </authorList>
    </citation>
    <scope>NUCLEOTIDE SEQUENCE [LARGE SCALE GENOMIC DNA]</scope>
    <source>
        <strain evidence="1 2">20_BN</strain>
    </source>
</reference>
<dbReference type="OrthoDB" id="7011433at2"/>
<dbReference type="SUPFAM" id="SSF48452">
    <property type="entry name" value="TPR-like"/>
    <property type="match status" value="1"/>
</dbReference>
<dbReference type="HOGENOM" id="CLU_164037_0_0_6"/>
<dbReference type="AlphaFoldDB" id="A0A078LZV5"/>
<dbReference type="PROSITE" id="PS51257">
    <property type="entry name" value="PROKAR_LIPOPROTEIN"/>
    <property type="match status" value="1"/>
</dbReference>
<dbReference type="RefSeq" id="WP_037026080.1">
    <property type="nucleotide sequence ID" value="NZ_CCSF01000001.1"/>
</dbReference>
<dbReference type="Proteomes" id="UP000053902">
    <property type="component" value="Unassembled WGS sequence"/>
</dbReference>
<gene>
    <name evidence="1" type="ORF">BN1079_03241</name>
</gene>
<proteinExistence type="predicted"/>
<dbReference type="STRING" id="1499686.BN1079_03241"/>
<dbReference type="InterPro" id="IPR011990">
    <property type="entry name" value="TPR-like_helical_dom_sf"/>
</dbReference>
<accession>A0A078LZV5</accession>
<name>A0A078LZV5_9PSED</name>
<evidence type="ECO:0000313" key="2">
    <source>
        <dbReference type="Proteomes" id="UP000053902"/>
    </source>
</evidence>
<sequence length="128" mass="14754">MRAFLILFFATLSVGCSSRNALDRHIDSAYRYYEQGDCGKVVLELSQAERRSRPRDNLQPEISLLRGQCLERQGLFVDAVETYRFILARYPASEYAYRGRARLETLRQLGHYQPDKPAIGPVARPERS</sequence>
<organism evidence="1 2">
    <name type="scientific">Pseudomonas saudiphocaensis</name>
    <dbReference type="NCBI Taxonomy" id="1499686"/>
    <lineage>
        <taxon>Bacteria</taxon>
        <taxon>Pseudomonadati</taxon>
        <taxon>Pseudomonadota</taxon>
        <taxon>Gammaproteobacteria</taxon>
        <taxon>Pseudomonadales</taxon>
        <taxon>Pseudomonadaceae</taxon>
        <taxon>Pseudomonas</taxon>
    </lineage>
</organism>
<keyword evidence="2" id="KW-1185">Reference proteome</keyword>